<evidence type="ECO:0000256" key="3">
    <source>
        <dbReference type="ARBA" id="ARBA00022448"/>
    </source>
</evidence>
<dbReference type="PANTHER" id="PTHR48086:SF8">
    <property type="entry name" value="MONOCARBOXYLIC ACID PERMEASE"/>
    <property type="match status" value="1"/>
</dbReference>
<accession>A0A4D4JAA1</accession>
<evidence type="ECO:0000256" key="1">
    <source>
        <dbReference type="ARBA" id="ARBA00004141"/>
    </source>
</evidence>
<evidence type="ECO:0000256" key="5">
    <source>
        <dbReference type="ARBA" id="ARBA00022989"/>
    </source>
</evidence>
<dbReference type="OrthoDB" id="3636885at2"/>
<sequence length="551" mass="58836">MNTGQWTELGVFVVLFLAVTVLGFIASRWLAGTTLDHLDEWGLGGRKFGSWVTWFLVGGDLYTAYTFVAVPALIFGAGATGFFALPYTVILYPLAFLPLLRLWSVSRMRGYVTPADFVRGRYGSPTLALLIAITGIVATMPYIALQLAGLEAVLRTIGLNGTGLLGHLPLFVAFLILAVYTYQSGLRAPALIAFVKDSLIYLVILVAVIYLPVRFGGWGHIFDTSAAALAKPGPTGSAKGSILLTQNNQLQYATLALGSALALFLYPHSVTGILASRGRNVIKKNMVALPAYSLLLGLLALLGYVALAAGTKPIVNQATGRGDSNTIIPALFGTQFPAWFAGIAFAAIGIGALVPAAIMSIAAANLWTRNIYKEYLRRAATPAQEARQAKLASLVVKFGAVLFIVAIDPQYSIDLQLIGGVVILQTLPAVVIPLYTRWLHRWGLIAGWVVGMAWGIYLLYLIPNPATNHAHFGGSALALGKLSLFGWHPFGSSQMQVYVGILALVANLVVTVVVSALARRSKVFNGTDDTDPGDYHVDESTPNLRPVAAVP</sequence>
<evidence type="ECO:0000256" key="7">
    <source>
        <dbReference type="SAM" id="MobiDB-lite"/>
    </source>
</evidence>
<feature type="transmembrane region" description="Helical" evidence="8">
    <location>
        <begin position="339"/>
        <end position="368"/>
    </location>
</feature>
<name>A0A4D4JAA1_9PSEU</name>
<keyword evidence="5 8" id="KW-1133">Transmembrane helix</keyword>
<keyword evidence="4 8" id="KW-0812">Transmembrane</keyword>
<feature type="transmembrane region" description="Helical" evidence="8">
    <location>
        <begin position="497"/>
        <end position="518"/>
    </location>
</feature>
<feature type="transmembrane region" description="Helical" evidence="8">
    <location>
        <begin position="51"/>
        <end position="75"/>
    </location>
</feature>
<dbReference type="PROSITE" id="PS50283">
    <property type="entry name" value="NA_SOLUT_SYMP_3"/>
    <property type="match status" value="1"/>
</dbReference>
<feature type="transmembrane region" description="Helical" evidence="8">
    <location>
        <begin position="252"/>
        <end position="275"/>
    </location>
</feature>
<feature type="region of interest" description="Disordered" evidence="7">
    <location>
        <begin position="529"/>
        <end position="551"/>
    </location>
</feature>
<dbReference type="Gene3D" id="1.20.1730.10">
    <property type="entry name" value="Sodium/glucose cotransporter"/>
    <property type="match status" value="1"/>
</dbReference>
<comment type="caution">
    <text evidence="9">The sequence shown here is derived from an EMBL/GenBank/DDBJ whole genome shotgun (WGS) entry which is preliminary data.</text>
</comment>
<dbReference type="AlphaFoldDB" id="A0A4D4JAA1"/>
<dbReference type="GO" id="GO:0005886">
    <property type="term" value="C:plasma membrane"/>
    <property type="evidence" value="ECO:0007669"/>
    <property type="project" value="TreeGrafter"/>
</dbReference>
<evidence type="ECO:0000313" key="9">
    <source>
        <dbReference type="EMBL" id="GDY30857.1"/>
    </source>
</evidence>
<evidence type="ECO:0000256" key="6">
    <source>
        <dbReference type="ARBA" id="ARBA00023136"/>
    </source>
</evidence>
<organism evidence="9 10">
    <name type="scientific">Gandjariella thermophila</name>
    <dbReference type="NCBI Taxonomy" id="1931992"/>
    <lineage>
        <taxon>Bacteria</taxon>
        <taxon>Bacillati</taxon>
        <taxon>Actinomycetota</taxon>
        <taxon>Actinomycetes</taxon>
        <taxon>Pseudonocardiales</taxon>
        <taxon>Pseudonocardiaceae</taxon>
        <taxon>Gandjariella</taxon>
    </lineage>
</organism>
<reference evidence="10" key="1">
    <citation type="submission" date="2019-04" db="EMBL/GenBank/DDBJ databases">
        <title>Draft genome sequence of Pseudonocardiaceae bacterium SL3-2-4.</title>
        <authorList>
            <person name="Ningsih F."/>
            <person name="Yokota A."/>
            <person name="Sakai Y."/>
            <person name="Nanatani K."/>
            <person name="Yabe S."/>
            <person name="Oetari A."/>
            <person name="Sjamsuridzal W."/>
        </authorList>
    </citation>
    <scope>NUCLEOTIDE SEQUENCE [LARGE SCALE GENOMIC DNA]</scope>
    <source>
        <strain evidence="10">SL3-2-4</strain>
    </source>
</reference>
<feature type="transmembrane region" description="Helical" evidence="8">
    <location>
        <begin position="389"/>
        <end position="407"/>
    </location>
</feature>
<dbReference type="PANTHER" id="PTHR48086">
    <property type="entry name" value="SODIUM/PROLINE SYMPORTER-RELATED"/>
    <property type="match status" value="1"/>
</dbReference>
<dbReference type="EMBL" id="BJFL01000010">
    <property type="protein sequence ID" value="GDY30857.1"/>
    <property type="molecule type" value="Genomic_DNA"/>
</dbReference>
<evidence type="ECO:0000313" key="10">
    <source>
        <dbReference type="Proteomes" id="UP000298860"/>
    </source>
</evidence>
<feature type="transmembrane region" description="Helical" evidence="8">
    <location>
        <begin position="81"/>
        <end position="103"/>
    </location>
</feature>
<feature type="transmembrane region" description="Helical" evidence="8">
    <location>
        <begin position="164"/>
        <end position="182"/>
    </location>
</feature>
<dbReference type="Proteomes" id="UP000298860">
    <property type="component" value="Unassembled WGS sequence"/>
</dbReference>
<feature type="transmembrane region" description="Helical" evidence="8">
    <location>
        <begin position="124"/>
        <end position="144"/>
    </location>
</feature>
<dbReference type="InterPro" id="IPR038377">
    <property type="entry name" value="Na/Glc_symporter_sf"/>
</dbReference>
<feature type="transmembrane region" description="Helical" evidence="8">
    <location>
        <begin position="442"/>
        <end position="462"/>
    </location>
</feature>
<evidence type="ECO:0000256" key="8">
    <source>
        <dbReference type="SAM" id="Phobius"/>
    </source>
</evidence>
<dbReference type="NCBIfam" id="NF046076">
    <property type="entry name" value="monocarbox_MctP"/>
    <property type="match status" value="1"/>
</dbReference>
<protein>
    <submittedName>
        <fullName evidence="9">Solute:Na+ symporter, SSS family protein</fullName>
    </submittedName>
</protein>
<evidence type="ECO:0000256" key="4">
    <source>
        <dbReference type="ARBA" id="ARBA00022692"/>
    </source>
</evidence>
<gene>
    <name evidence="9" type="ORF">GTS_24900</name>
</gene>
<feature type="transmembrane region" description="Helical" evidence="8">
    <location>
        <begin position="194"/>
        <end position="213"/>
    </location>
</feature>
<feature type="transmembrane region" description="Helical" evidence="8">
    <location>
        <begin position="287"/>
        <end position="307"/>
    </location>
</feature>
<keyword evidence="10" id="KW-1185">Reference proteome</keyword>
<evidence type="ECO:0000256" key="2">
    <source>
        <dbReference type="ARBA" id="ARBA00006434"/>
    </source>
</evidence>
<dbReference type="InterPro" id="IPR001734">
    <property type="entry name" value="Na/solute_symporter"/>
</dbReference>
<keyword evidence="6 8" id="KW-0472">Membrane</keyword>
<dbReference type="InterPro" id="IPR050277">
    <property type="entry name" value="Sodium:Solute_Symporter"/>
</dbReference>
<feature type="transmembrane region" description="Helical" evidence="8">
    <location>
        <begin position="12"/>
        <end position="31"/>
    </location>
</feature>
<dbReference type="RefSeq" id="WP_137813968.1">
    <property type="nucleotide sequence ID" value="NZ_BJFL01000010.1"/>
</dbReference>
<dbReference type="GO" id="GO:0022857">
    <property type="term" value="F:transmembrane transporter activity"/>
    <property type="evidence" value="ECO:0007669"/>
    <property type="project" value="InterPro"/>
</dbReference>
<comment type="similarity">
    <text evidence="2">Belongs to the sodium:solute symporter (SSF) (TC 2.A.21) family.</text>
</comment>
<feature type="transmembrane region" description="Helical" evidence="8">
    <location>
        <begin position="413"/>
        <end position="435"/>
    </location>
</feature>
<comment type="subcellular location">
    <subcellularLocation>
        <location evidence="1">Membrane</location>
        <topology evidence="1">Multi-pass membrane protein</topology>
    </subcellularLocation>
</comment>
<proteinExistence type="inferred from homology"/>
<keyword evidence="3" id="KW-0813">Transport</keyword>
<dbReference type="CDD" id="cd10322">
    <property type="entry name" value="SLC5sbd"/>
    <property type="match status" value="1"/>
</dbReference>